<protein>
    <submittedName>
        <fullName evidence="3">Uncharacterized protein</fullName>
    </submittedName>
</protein>
<evidence type="ECO:0000256" key="1">
    <source>
        <dbReference type="SAM" id="Phobius"/>
    </source>
</evidence>
<name>A0AAF5D6X4_STRER</name>
<keyword evidence="2" id="KW-1185">Reference proteome</keyword>
<accession>A0AAF5D6X4</accession>
<proteinExistence type="predicted"/>
<sequence>MTDCDITRNIYIFSIVITSLMIVLVTFLFGRAIFQHVQRRKNIHIQTTHITQVTSQDHTGRNINSKQVQINTQLSQMNPQGLPQGLPQMNSKEMQFIKMTDCPENDALFIVSIVIGCILAAISLISVSFQIYAYMDKKKYPQITNGVQSFGVQSQMIP</sequence>
<reference evidence="3" key="1">
    <citation type="submission" date="2024-02" db="UniProtKB">
        <authorList>
            <consortium name="WormBaseParasite"/>
        </authorList>
    </citation>
    <scope>IDENTIFICATION</scope>
</reference>
<organism evidence="2 3">
    <name type="scientific">Strongyloides stercoralis</name>
    <name type="common">Threadworm</name>
    <dbReference type="NCBI Taxonomy" id="6248"/>
    <lineage>
        <taxon>Eukaryota</taxon>
        <taxon>Metazoa</taxon>
        <taxon>Ecdysozoa</taxon>
        <taxon>Nematoda</taxon>
        <taxon>Chromadorea</taxon>
        <taxon>Rhabditida</taxon>
        <taxon>Tylenchina</taxon>
        <taxon>Panagrolaimomorpha</taxon>
        <taxon>Strongyloidoidea</taxon>
        <taxon>Strongyloididae</taxon>
        <taxon>Strongyloides</taxon>
    </lineage>
</organism>
<keyword evidence="1" id="KW-0472">Membrane</keyword>
<dbReference type="WBParaSite" id="TCONS_00007332.p1">
    <property type="protein sequence ID" value="TCONS_00007332.p1"/>
    <property type="gene ID" value="XLOC_005365"/>
</dbReference>
<dbReference type="AlphaFoldDB" id="A0AAF5D6X4"/>
<dbReference type="Proteomes" id="UP000035681">
    <property type="component" value="Unplaced"/>
</dbReference>
<evidence type="ECO:0000313" key="2">
    <source>
        <dbReference type="Proteomes" id="UP000035681"/>
    </source>
</evidence>
<feature type="transmembrane region" description="Helical" evidence="1">
    <location>
        <begin position="12"/>
        <end position="34"/>
    </location>
</feature>
<feature type="transmembrane region" description="Helical" evidence="1">
    <location>
        <begin position="107"/>
        <end position="132"/>
    </location>
</feature>
<keyword evidence="1" id="KW-0812">Transmembrane</keyword>
<evidence type="ECO:0000313" key="3">
    <source>
        <dbReference type="WBParaSite" id="TCONS_00007332.p1"/>
    </source>
</evidence>
<keyword evidence="1" id="KW-1133">Transmembrane helix</keyword>